<evidence type="ECO:0000313" key="3">
    <source>
        <dbReference type="EMBL" id="AMN47292.1"/>
    </source>
</evidence>
<dbReference type="PROSITE" id="PS50887">
    <property type="entry name" value="GGDEF"/>
    <property type="match status" value="1"/>
</dbReference>
<dbReference type="InterPro" id="IPR029787">
    <property type="entry name" value="Nucleotide_cyclase"/>
</dbReference>
<accession>A0A127FA49</accession>
<dbReference type="InterPro" id="IPR043128">
    <property type="entry name" value="Rev_trsase/Diguanyl_cyclase"/>
</dbReference>
<dbReference type="Pfam" id="PF00989">
    <property type="entry name" value="PAS"/>
    <property type="match status" value="1"/>
</dbReference>
<dbReference type="SMART" id="SM00086">
    <property type="entry name" value="PAC"/>
    <property type="match status" value="1"/>
</dbReference>
<evidence type="ECO:0000313" key="4">
    <source>
        <dbReference type="Proteomes" id="UP000070250"/>
    </source>
</evidence>
<dbReference type="NCBIfam" id="TIGR00229">
    <property type="entry name" value="sensory_box"/>
    <property type="match status" value="1"/>
</dbReference>
<dbReference type="OrthoDB" id="5800589at2"/>
<dbReference type="PATRIC" id="fig|465721.4.peg.1984"/>
<evidence type="ECO:0000259" key="2">
    <source>
        <dbReference type="PROSITE" id="PS50887"/>
    </source>
</evidence>
<dbReference type="GO" id="GO:0006355">
    <property type="term" value="P:regulation of DNA-templated transcription"/>
    <property type="evidence" value="ECO:0007669"/>
    <property type="project" value="InterPro"/>
</dbReference>
<evidence type="ECO:0008006" key="5">
    <source>
        <dbReference type="Google" id="ProtNLM"/>
    </source>
</evidence>
<name>A0A127FA49_STEDE</name>
<dbReference type="PROSITE" id="PS50113">
    <property type="entry name" value="PAC"/>
    <property type="match status" value="1"/>
</dbReference>
<feature type="domain" description="GGDEF" evidence="2">
    <location>
        <begin position="189"/>
        <end position="326"/>
    </location>
</feature>
<dbReference type="STRING" id="465721.ACG33_09335"/>
<dbReference type="Gene3D" id="3.30.70.270">
    <property type="match status" value="1"/>
</dbReference>
<dbReference type="InterPro" id="IPR013767">
    <property type="entry name" value="PAS_fold"/>
</dbReference>
<feature type="domain" description="PAC" evidence="1">
    <location>
        <begin position="90"/>
        <end position="142"/>
    </location>
</feature>
<reference evidence="3 4" key="1">
    <citation type="submission" date="2015-06" db="EMBL/GenBank/DDBJ databases">
        <title>A Comprehensive Approach to Explore the Metabolic and Phylogenetic Diversity of Bacterial Steroid Degradation in the Environment: Testosterone as an Example.</title>
        <authorList>
            <person name="Yang F.-C."/>
            <person name="Chen Y.-L."/>
            <person name="Yu C.-P."/>
            <person name="Tang S.-L."/>
            <person name="Wang P.-H."/>
            <person name="Ismail W."/>
            <person name="Wang C.-H."/>
            <person name="Yang C.-Y."/>
            <person name="Chiang Y.-R."/>
        </authorList>
    </citation>
    <scope>NUCLEOTIDE SEQUENCE [LARGE SCALE GENOMIC DNA]</scope>
    <source>
        <strain evidence="3 4">DSM 18526</strain>
    </source>
</reference>
<dbReference type="SUPFAM" id="SSF55073">
    <property type="entry name" value="Nucleotide cyclase"/>
    <property type="match status" value="1"/>
</dbReference>
<dbReference type="Pfam" id="PF00990">
    <property type="entry name" value="GGDEF"/>
    <property type="match status" value="1"/>
</dbReference>
<dbReference type="InterPro" id="IPR000014">
    <property type="entry name" value="PAS"/>
</dbReference>
<dbReference type="Proteomes" id="UP000070250">
    <property type="component" value="Chromosome"/>
</dbReference>
<dbReference type="SUPFAM" id="SSF55785">
    <property type="entry name" value="PYP-like sensor domain (PAS domain)"/>
    <property type="match status" value="1"/>
</dbReference>
<evidence type="ECO:0000259" key="1">
    <source>
        <dbReference type="PROSITE" id="PS50113"/>
    </source>
</evidence>
<protein>
    <recommendedName>
        <fullName evidence="5">Diguanylate cyclase</fullName>
    </recommendedName>
</protein>
<proteinExistence type="predicted"/>
<dbReference type="RefSeq" id="WP_066920632.1">
    <property type="nucleotide sequence ID" value="NZ_CP011971.1"/>
</dbReference>
<dbReference type="CDD" id="cd01949">
    <property type="entry name" value="GGDEF"/>
    <property type="match status" value="1"/>
</dbReference>
<dbReference type="InterPro" id="IPR052155">
    <property type="entry name" value="Biofilm_reg_signaling"/>
</dbReference>
<dbReference type="SMART" id="SM00267">
    <property type="entry name" value="GGDEF"/>
    <property type="match status" value="1"/>
</dbReference>
<dbReference type="InterPro" id="IPR000700">
    <property type="entry name" value="PAS-assoc_C"/>
</dbReference>
<dbReference type="InterPro" id="IPR001610">
    <property type="entry name" value="PAC"/>
</dbReference>
<sequence length="327" mass="36194">MSANATLRIDAGLLQTAVDCAPEGVVVCEARDGRWPVVFVNPAMERLMGCEASALLGQELLEHEQMRLPASELQDGLKKLRCALHEGVSCRALLRTCRQDGTLFWHQVTLSPMRDARGEVTHFVSFHHEYTDRSRIDSRVDPQEARDPAMSTQSMLAYVRDDKLTGLLRRSYFDDQVKREWGMAQRESRRLSLLLFDLDCYSQYKEVFGGSGAEQSFKRIARAIGGCFRRASDLCGRFGDDQIAVLATGLELPQAKAMAETVIARVRELGVHHPRSAVSRFVTASAGVVSCVPARNGGHERLYEAALAALRSAKGQGKNRVVGEADD</sequence>
<dbReference type="KEGG" id="sdf:ACG33_09335"/>
<dbReference type="EMBL" id="CP011971">
    <property type="protein sequence ID" value="AMN47292.1"/>
    <property type="molecule type" value="Genomic_DNA"/>
</dbReference>
<dbReference type="AlphaFoldDB" id="A0A127FA49"/>
<dbReference type="PANTHER" id="PTHR44757">
    <property type="entry name" value="DIGUANYLATE CYCLASE DGCP"/>
    <property type="match status" value="1"/>
</dbReference>
<dbReference type="Gene3D" id="3.30.450.20">
    <property type="entry name" value="PAS domain"/>
    <property type="match status" value="1"/>
</dbReference>
<dbReference type="PANTHER" id="PTHR44757:SF2">
    <property type="entry name" value="BIOFILM ARCHITECTURE MAINTENANCE PROTEIN MBAA"/>
    <property type="match status" value="1"/>
</dbReference>
<dbReference type="CDD" id="cd00130">
    <property type="entry name" value="PAS"/>
    <property type="match status" value="1"/>
</dbReference>
<dbReference type="NCBIfam" id="TIGR00254">
    <property type="entry name" value="GGDEF"/>
    <property type="match status" value="1"/>
</dbReference>
<keyword evidence="4" id="KW-1185">Reference proteome</keyword>
<gene>
    <name evidence="3" type="ORF">ACG33_09335</name>
</gene>
<dbReference type="InterPro" id="IPR035965">
    <property type="entry name" value="PAS-like_dom_sf"/>
</dbReference>
<organism evidence="3 4">
    <name type="scientific">Steroidobacter denitrificans</name>
    <dbReference type="NCBI Taxonomy" id="465721"/>
    <lineage>
        <taxon>Bacteria</taxon>
        <taxon>Pseudomonadati</taxon>
        <taxon>Pseudomonadota</taxon>
        <taxon>Gammaproteobacteria</taxon>
        <taxon>Steroidobacterales</taxon>
        <taxon>Steroidobacteraceae</taxon>
        <taxon>Steroidobacter</taxon>
    </lineage>
</organism>
<dbReference type="InterPro" id="IPR000160">
    <property type="entry name" value="GGDEF_dom"/>
</dbReference>